<feature type="domain" description="DUF6593" evidence="1">
    <location>
        <begin position="103"/>
        <end position="174"/>
    </location>
</feature>
<evidence type="ECO:0000313" key="3">
    <source>
        <dbReference type="Proteomes" id="UP001215598"/>
    </source>
</evidence>
<accession>A0AAD7HWS4</accession>
<organism evidence="2 3">
    <name type="scientific">Mycena metata</name>
    <dbReference type="NCBI Taxonomy" id="1033252"/>
    <lineage>
        <taxon>Eukaryota</taxon>
        <taxon>Fungi</taxon>
        <taxon>Dikarya</taxon>
        <taxon>Basidiomycota</taxon>
        <taxon>Agaricomycotina</taxon>
        <taxon>Agaricomycetes</taxon>
        <taxon>Agaricomycetidae</taxon>
        <taxon>Agaricales</taxon>
        <taxon>Marasmiineae</taxon>
        <taxon>Mycenaceae</taxon>
        <taxon>Mycena</taxon>
    </lineage>
</organism>
<name>A0AAD7HWS4_9AGAR</name>
<comment type="caution">
    <text evidence="2">The sequence shown here is derived from an EMBL/GenBank/DDBJ whole genome shotgun (WGS) entry which is preliminary data.</text>
</comment>
<dbReference type="Proteomes" id="UP001215598">
    <property type="component" value="Unassembled WGS sequence"/>
</dbReference>
<gene>
    <name evidence="2" type="ORF">B0H16DRAFT_1586836</name>
</gene>
<proteinExistence type="predicted"/>
<dbReference type="Pfam" id="PF20236">
    <property type="entry name" value="DUF6593"/>
    <property type="match status" value="1"/>
</dbReference>
<keyword evidence="3" id="KW-1185">Reference proteome</keyword>
<protein>
    <recommendedName>
        <fullName evidence="1">DUF6593 domain-containing protein</fullName>
    </recommendedName>
</protein>
<dbReference type="AlphaFoldDB" id="A0AAD7HWS4"/>
<reference evidence="2" key="1">
    <citation type="submission" date="2023-03" db="EMBL/GenBank/DDBJ databases">
        <title>Massive genome expansion in bonnet fungi (Mycena s.s.) driven by repeated elements and novel gene families across ecological guilds.</title>
        <authorList>
            <consortium name="Lawrence Berkeley National Laboratory"/>
            <person name="Harder C.B."/>
            <person name="Miyauchi S."/>
            <person name="Viragh M."/>
            <person name="Kuo A."/>
            <person name="Thoen E."/>
            <person name="Andreopoulos B."/>
            <person name="Lu D."/>
            <person name="Skrede I."/>
            <person name="Drula E."/>
            <person name="Henrissat B."/>
            <person name="Morin E."/>
            <person name="Kohler A."/>
            <person name="Barry K."/>
            <person name="LaButti K."/>
            <person name="Morin E."/>
            <person name="Salamov A."/>
            <person name="Lipzen A."/>
            <person name="Mereny Z."/>
            <person name="Hegedus B."/>
            <person name="Baldrian P."/>
            <person name="Stursova M."/>
            <person name="Weitz H."/>
            <person name="Taylor A."/>
            <person name="Grigoriev I.V."/>
            <person name="Nagy L.G."/>
            <person name="Martin F."/>
            <person name="Kauserud H."/>
        </authorList>
    </citation>
    <scope>NUCLEOTIDE SEQUENCE</scope>
    <source>
        <strain evidence="2">CBHHK182m</strain>
    </source>
</reference>
<evidence type="ECO:0000259" key="1">
    <source>
        <dbReference type="Pfam" id="PF20236"/>
    </source>
</evidence>
<dbReference type="EMBL" id="JARKIB010000165">
    <property type="protein sequence ID" value="KAJ7729474.1"/>
    <property type="molecule type" value="Genomic_DNA"/>
</dbReference>
<evidence type="ECO:0000313" key="2">
    <source>
        <dbReference type="EMBL" id="KAJ7729474.1"/>
    </source>
</evidence>
<sequence>MSEYVLLQYGADAFNARFQDLKGRAAFAVSPASHNPNLIVKLSREPGWSQHHPGTMGPDAAYFYFGPSRPSYSSVYGVGTPTPTSGFIVYGNNRHSIPMAHLRRQSKEGSQSRYFTAQSGRDYKWKITPNRMELADRRSTLAVWELGAPTDDFDARLTIKHAGLAIVTEIMTTLTMNRMGEALGW</sequence>
<dbReference type="InterPro" id="IPR046528">
    <property type="entry name" value="DUF6593"/>
</dbReference>